<dbReference type="EMBL" id="CAKXAJ010025839">
    <property type="protein sequence ID" value="CAH2244661.1"/>
    <property type="molecule type" value="Genomic_DNA"/>
</dbReference>
<keyword evidence="3" id="KW-1185">Reference proteome</keyword>
<dbReference type="AlphaFoldDB" id="A0A8S4S055"/>
<dbReference type="OrthoDB" id="6350415at2759"/>
<protein>
    <submittedName>
        <fullName evidence="2">Jg5446 protein</fullName>
    </submittedName>
</protein>
<evidence type="ECO:0000313" key="2">
    <source>
        <dbReference type="EMBL" id="CAH2244661.1"/>
    </source>
</evidence>
<proteinExistence type="predicted"/>
<organism evidence="2 3">
    <name type="scientific">Pararge aegeria aegeria</name>
    <dbReference type="NCBI Taxonomy" id="348720"/>
    <lineage>
        <taxon>Eukaryota</taxon>
        <taxon>Metazoa</taxon>
        <taxon>Ecdysozoa</taxon>
        <taxon>Arthropoda</taxon>
        <taxon>Hexapoda</taxon>
        <taxon>Insecta</taxon>
        <taxon>Pterygota</taxon>
        <taxon>Neoptera</taxon>
        <taxon>Endopterygota</taxon>
        <taxon>Lepidoptera</taxon>
        <taxon>Glossata</taxon>
        <taxon>Ditrysia</taxon>
        <taxon>Papilionoidea</taxon>
        <taxon>Nymphalidae</taxon>
        <taxon>Satyrinae</taxon>
        <taxon>Satyrini</taxon>
        <taxon>Parargina</taxon>
        <taxon>Pararge</taxon>
    </lineage>
</organism>
<comment type="caution">
    <text evidence="2">The sequence shown here is derived from an EMBL/GenBank/DDBJ whole genome shotgun (WGS) entry which is preliminary data.</text>
</comment>
<gene>
    <name evidence="2" type="primary">jg5446</name>
    <name evidence="2" type="ORF">PAEG_LOCUS20583</name>
</gene>
<name>A0A8S4S055_9NEOP</name>
<accession>A0A8S4S055</accession>
<feature type="region of interest" description="Disordered" evidence="1">
    <location>
        <begin position="300"/>
        <end position="325"/>
    </location>
</feature>
<evidence type="ECO:0000256" key="1">
    <source>
        <dbReference type="SAM" id="MobiDB-lite"/>
    </source>
</evidence>
<evidence type="ECO:0000313" key="3">
    <source>
        <dbReference type="Proteomes" id="UP000838756"/>
    </source>
</evidence>
<reference evidence="2" key="1">
    <citation type="submission" date="2022-03" db="EMBL/GenBank/DDBJ databases">
        <authorList>
            <person name="Lindestad O."/>
        </authorList>
    </citation>
    <scope>NUCLEOTIDE SEQUENCE</scope>
</reference>
<dbReference type="Proteomes" id="UP000838756">
    <property type="component" value="Unassembled WGS sequence"/>
</dbReference>
<feature type="compositionally biased region" description="Basic and acidic residues" evidence="1">
    <location>
        <begin position="310"/>
        <end position="322"/>
    </location>
</feature>
<sequence>MEGSNVVDCGVGSCVCGHRPTLGVLKDVQKAYEDRMDMITRSGGANKLQMQVEVLQSWVSDLVSQNTLLSRTVEDLETEVTSRLLLERRKHSEMECELRAEAAILRKRLNRKDSDLRGLLEVLRRLREFDYCTIDGIHFNEVTESDIFGSMLWEIRRLNKDVQQYEQTIMTLRKDLSSSTYHTPDVSKKDAEVMADICCSGTKECRDSEPVKEYGALVRNGSEVYREPQYQMNMSIKPSNENVRSLRQVNVALREEVQAMQRVCAALDEQCHVAALRTQFKDEIIHEMRQQLRKAKAKLKEVNESNSVKLQKERDNENERKASGSFESLTISCVQQQPRRKRRVRPEIDMTSIVHDWDRRCTNYNASGDDMSLRDE</sequence>